<name>A0A918ZBX8_9ACTN</name>
<dbReference type="InterPro" id="IPR032821">
    <property type="entry name" value="PKS_assoc"/>
</dbReference>
<dbReference type="SMART" id="SM00829">
    <property type="entry name" value="PKS_ER"/>
    <property type="match status" value="1"/>
</dbReference>
<dbReference type="Gene3D" id="3.40.50.150">
    <property type="entry name" value="Vaccinia Virus protein VP39"/>
    <property type="match status" value="1"/>
</dbReference>
<reference evidence="13" key="1">
    <citation type="journal article" date="2014" name="Int. J. Syst. Evol. Microbiol.">
        <title>Complete genome sequence of Corynebacterium casei LMG S-19264T (=DSM 44701T), isolated from a smear-ripened cheese.</title>
        <authorList>
            <consortium name="US DOE Joint Genome Institute (JGI-PGF)"/>
            <person name="Walter F."/>
            <person name="Albersmeier A."/>
            <person name="Kalinowski J."/>
            <person name="Ruckert C."/>
        </authorList>
    </citation>
    <scope>NUCLEOTIDE SEQUENCE</scope>
    <source>
        <strain evidence="13">JCM 4784</strain>
    </source>
</reference>
<dbReference type="CDD" id="cd05195">
    <property type="entry name" value="enoyl_red"/>
    <property type="match status" value="1"/>
</dbReference>
<dbReference type="Pfam" id="PF16197">
    <property type="entry name" value="KAsynt_C_assoc"/>
    <property type="match status" value="1"/>
</dbReference>
<dbReference type="GO" id="GO:0004312">
    <property type="term" value="F:fatty acid synthase activity"/>
    <property type="evidence" value="ECO:0007669"/>
    <property type="project" value="TreeGrafter"/>
</dbReference>
<organism evidence="13 14">
    <name type="scientific">Streptomyces longispororuber</name>
    <dbReference type="NCBI Taxonomy" id="68230"/>
    <lineage>
        <taxon>Bacteria</taxon>
        <taxon>Bacillati</taxon>
        <taxon>Actinomycetota</taxon>
        <taxon>Actinomycetes</taxon>
        <taxon>Kitasatosporales</taxon>
        <taxon>Streptomycetaceae</taxon>
        <taxon>Streptomyces</taxon>
    </lineage>
</organism>
<feature type="active site" description="Proton acceptor; for dehydratase activity" evidence="9">
    <location>
        <position position="914"/>
    </location>
</feature>
<comment type="pathway">
    <text evidence="1">Antibiotic biosynthesis.</text>
</comment>
<dbReference type="InterPro" id="IPR050091">
    <property type="entry name" value="PKS_NRPS_Biosynth_Enz"/>
</dbReference>
<dbReference type="InterPro" id="IPR016035">
    <property type="entry name" value="Acyl_Trfase/lysoPLipase"/>
</dbReference>
<accession>A0A918ZBX8</accession>
<dbReference type="Pfam" id="PF00550">
    <property type="entry name" value="PP-binding"/>
    <property type="match status" value="1"/>
</dbReference>
<evidence type="ECO:0000256" key="8">
    <source>
        <dbReference type="ARBA" id="ARBA00023315"/>
    </source>
</evidence>
<dbReference type="Gene3D" id="3.40.366.10">
    <property type="entry name" value="Malonyl-Coenzyme A Acyl Carrier Protein, domain 2"/>
    <property type="match status" value="1"/>
</dbReference>
<sequence>MDVTGRAVAVVGVGCRLPGGLMNLTDLWEALSQGRDLVGRMPEDRFDRALRVDPGPQRPFRSYTAAGGFLTDVAEFDAGYFGIAPVEAASMDPQQRLALELVVEALDDAGIPAESLAGTPSPVFIGVSDMSYARLQSRLREGQTPYGMSGGALSIVANRLSYFLDLRGPSMVIDTACSSSLVALDRACRALLEGPGRVAVAGGVNILSGPEGFVGFSAASMLSRRGRCAAFSAEADGFVRAEGGGVVVLKRLADAVADGDRVHAVIAGTGVNSDGRTMGLALPSSAAQEALLREVYEGTYVRPDDLVYFEAHGTGTTVGDPAEAQAVGRALGRRRAAGRLPIGSVKSNLGHLEPASGMAGLFKALLVLRHGTAPATLHAQPLNPGIDFAELGLAPTVEPVAVGLHPRAAVGVNSFGFGGVNAHVVLTAPPASPPAVPASPGLLPVTVSARSATALKELAARVSTRLRQAAPEEFYDLAHTSTRRRSTHAHRATVLAGSGRQAAEELESLFDGRPAAGAVRPPTDRGAVAFAFCGNASQWPGMAADLLAHDPVFRAAVEEADAALTAHLGWSVARELARPAPDRWHRTEVAQPLLFAVQLGLSAHLAARGVRPAAVFGHSVGEIAAAHVAGALTLDQAAQVIAARGRAQAATAGSGRMAAVGLPEDQAREALAPYGDALEIAGINSDRDVTVAGDPEALTALGTALAARDVFFRELDLDYAFHSRAMECAAGPLRDALADLRPSVARVPFVSTVTGTSLPGEELTARYWWRNVREPVRFAEAAAHALDDRVGVVVEIGPHPVLRPYLRRTGAVHVPTLHRDAPGPQAVAVSVAALIAAGAEVDWRAHFPSPARVADLPSYPWQRRRHWHGGPTDWERSSGTGHFEHPLLGERLPGPLPLWEATVEPQLVPWLGDHLVDDAVVVPAAAYAEMVLAAGRRAVRAPVEVRHLRITRPLSLSWPDPGDRRLQTAVQPDSGTVTVGAGEGRGAESRPVATAQVHTLIGRSPTAVDTEAARARSSHHLDATRYYDACRRLGLAYGPAFRLLHDLWTGDGEVLASYGYDGPDQTWEIFPPVLDAAFQAGAPLLLAERADNHAYLPTGLRALRVWRPPGPSGFVHVRARTAVEPEACWDITITDQDGTVAVEIDRLCLRRMPSGRTPLSVQRTVLRAAPRPETTGAAPHLPSSAALLASAADRIAELDRTWRDSGLHQVTHAARDFIARCWPAVLADFLPEPTAPFTVKDLLDAGLLPQHRRLLKAVLPDLQRHGVTRLRPDGRWQLTGEPRRDGEPLRALLAENPAGGPEVGLAARHVQHLPGLLRGTVDPIQLLTSDTVRYQQFFDLGPRNRFTNLLTRAVMEEIVRCWPEDRPLRVLEIGAGTGGLTAAVLSALPAERTRYTFTDVSATLLSPAEHRFAAYDFVDYRTFDLNAEPDDQQLPEGGFDVVLAANALHTAADLVTALRRVSRLLAPGGRLLAVESHDTVQLCGFFGALDSFWRRSDQTLRPDSLLLSHEQWPPLLEKCGFTDVVRTGTGTGPDPTQFSLYVATAQDRVVAPPVPADPPAGTTWAIGVESPAEEPLARALAALLGNATVTSLDDVSAPVAEGAQEAVAVLLLAEPEDEPASVVTRTTRRIAAFKALASARDRLPDSVRTRTWLVTRPSGVLPAPERPAHPGDAPIWGAARTLANERPELVVHRVSLDRGDDPADDARRLARELLAPSAEDEVVLTRGGGRFVPRETERPAHHAPATAPAGRYTLAVRDPGLSYRLVWQECPAADPGSGRITVAVKAAGLNYRDTLQVNGLLPSEAVEGTATAQDLGMECAGVVTAVGPDVTAWTPGDRVFGLAPSALASHVVVDAQAVGRIPDGMSFAEAATLPVVFATVHHSLARLARLAPGETVLVHGGAGGIGLAVLQYARLIGAKVIATAGSDTKRDLLTALGADHVLDSRTLEFAARVRELTGGRGVDVVVNSLNGQAIARSLELLRPGGRFIELGKRDMLEDKPLPARPFLHNLTYFGVDLNGLLSEPAAAAELFADVTDGIRTGAYRPLPHVVYPAARVHEAFRLLQHSRHTGKVIVSFAPVDEPVPVQPAPVAPRALDPAGTYLVTGGLGGFGAATADWLVGHGARHLALVSRQGAHAPEADTVLERLTRRGVTATPYAADVTDETAMRHVLSAVAATGHPLRGVVHCAMQLDDAPLTDLTDERFAAVLAPKAAGAAVLHRLTAGHDLDVFLLWSSMAACLGNMHQAPYVAGNNYLEALARARRRTGLPGTTLSWGAVSRTGYVDRNNLHTALHSLGIEPVDAEALLAAADDVLADGADVAGVSKMGWARARRVLPALAAPRFLQVIPAHAAATDDSREELLRSLASMTPEDAVQAITTALAGLLATVMHTDPAELPADRPLSEFGLDSLMGAELLVRTREYFDIRLSPSELQAEEGSLTRIARLIHQRLHTQHAGPGTGVPAAPAAASA</sequence>
<dbReference type="InterPro" id="IPR020807">
    <property type="entry name" value="PKS_DH"/>
</dbReference>
<dbReference type="InterPro" id="IPR013217">
    <property type="entry name" value="Methyltransf_12"/>
</dbReference>
<dbReference type="InterPro" id="IPR014043">
    <property type="entry name" value="Acyl_transferase_dom"/>
</dbReference>
<dbReference type="Pfam" id="PF21089">
    <property type="entry name" value="PKS_DH_N"/>
    <property type="match status" value="1"/>
</dbReference>
<dbReference type="Pfam" id="PF08240">
    <property type="entry name" value="ADH_N"/>
    <property type="match status" value="1"/>
</dbReference>
<feature type="region of interest" description="N-terminal hotdog fold" evidence="9">
    <location>
        <begin position="885"/>
        <end position="1004"/>
    </location>
</feature>
<dbReference type="SMART" id="SM00825">
    <property type="entry name" value="PKS_KS"/>
    <property type="match status" value="1"/>
</dbReference>
<dbReference type="GO" id="GO:0016491">
    <property type="term" value="F:oxidoreductase activity"/>
    <property type="evidence" value="ECO:0007669"/>
    <property type="project" value="InterPro"/>
</dbReference>
<dbReference type="InterPro" id="IPR049551">
    <property type="entry name" value="PKS_DH_C"/>
</dbReference>
<dbReference type="GO" id="GO:0008270">
    <property type="term" value="F:zinc ion binding"/>
    <property type="evidence" value="ECO:0007669"/>
    <property type="project" value="InterPro"/>
</dbReference>
<reference evidence="13" key="2">
    <citation type="submission" date="2020-09" db="EMBL/GenBank/DDBJ databases">
        <authorList>
            <person name="Sun Q."/>
            <person name="Ohkuma M."/>
        </authorList>
    </citation>
    <scope>NUCLEOTIDE SEQUENCE</scope>
    <source>
        <strain evidence="13">JCM 4784</strain>
    </source>
</reference>
<dbReference type="InterPro" id="IPR057326">
    <property type="entry name" value="KR_dom"/>
</dbReference>
<dbReference type="Gene3D" id="1.10.1200.10">
    <property type="entry name" value="ACP-like"/>
    <property type="match status" value="1"/>
</dbReference>
<dbReference type="SUPFAM" id="SSF52151">
    <property type="entry name" value="FabD/lysophospholipase-like"/>
    <property type="match status" value="1"/>
</dbReference>
<keyword evidence="4" id="KW-0808">Transferase</keyword>
<dbReference type="SUPFAM" id="SSF50129">
    <property type="entry name" value="GroES-like"/>
    <property type="match status" value="1"/>
</dbReference>
<dbReference type="InterPro" id="IPR049552">
    <property type="entry name" value="PKS_DH_N"/>
</dbReference>
<dbReference type="Pfam" id="PF08659">
    <property type="entry name" value="KR"/>
    <property type="match status" value="1"/>
</dbReference>
<feature type="domain" description="PKS/mFAS DH" evidence="12">
    <location>
        <begin position="885"/>
        <end position="1158"/>
    </location>
</feature>
<keyword evidence="14" id="KW-1185">Reference proteome</keyword>
<dbReference type="PROSITE" id="PS50075">
    <property type="entry name" value="CARRIER"/>
    <property type="match status" value="1"/>
</dbReference>
<dbReference type="PROSITE" id="PS01162">
    <property type="entry name" value="QOR_ZETA_CRYSTAL"/>
    <property type="match status" value="1"/>
</dbReference>
<keyword evidence="6" id="KW-0045">Antibiotic biosynthesis</keyword>
<evidence type="ECO:0000256" key="7">
    <source>
        <dbReference type="ARBA" id="ARBA00023268"/>
    </source>
</evidence>
<dbReference type="InterPro" id="IPR016036">
    <property type="entry name" value="Malonyl_transacylase_ACP-bd"/>
</dbReference>
<dbReference type="PROSITE" id="PS52019">
    <property type="entry name" value="PKS_MFAS_DH"/>
    <property type="match status" value="1"/>
</dbReference>
<dbReference type="SUPFAM" id="SSF53335">
    <property type="entry name" value="S-adenosyl-L-methionine-dependent methyltransferases"/>
    <property type="match status" value="1"/>
</dbReference>
<dbReference type="InterPro" id="IPR036736">
    <property type="entry name" value="ACP-like_sf"/>
</dbReference>
<gene>
    <name evidence="13" type="primary">wcbR</name>
    <name evidence="13" type="ORF">GCM10018785_11890</name>
</gene>
<dbReference type="SMART" id="SM00822">
    <property type="entry name" value="PKS_KR"/>
    <property type="match status" value="1"/>
</dbReference>
<dbReference type="Gene3D" id="3.30.70.3290">
    <property type="match status" value="1"/>
</dbReference>
<dbReference type="Gene3D" id="3.10.129.110">
    <property type="entry name" value="Polyketide synthase dehydratase"/>
    <property type="match status" value="1"/>
</dbReference>
<dbReference type="InterPro" id="IPR001227">
    <property type="entry name" value="Ac_transferase_dom_sf"/>
</dbReference>
<dbReference type="Gene3D" id="3.40.47.10">
    <property type="match status" value="1"/>
</dbReference>
<dbReference type="Gene3D" id="3.40.50.720">
    <property type="entry name" value="NAD(P)-binding Rossmann-like Domain"/>
    <property type="match status" value="3"/>
</dbReference>
<evidence type="ECO:0000259" key="11">
    <source>
        <dbReference type="PROSITE" id="PS52004"/>
    </source>
</evidence>
<dbReference type="SUPFAM" id="SSF53901">
    <property type="entry name" value="Thiolase-like"/>
    <property type="match status" value="1"/>
</dbReference>
<dbReference type="PANTHER" id="PTHR43775">
    <property type="entry name" value="FATTY ACID SYNTHASE"/>
    <property type="match status" value="1"/>
</dbReference>
<dbReference type="FunFam" id="3.40.50.720:FF:000209">
    <property type="entry name" value="Polyketide synthase Pks12"/>
    <property type="match status" value="1"/>
</dbReference>
<dbReference type="Pfam" id="PF00698">
    <property type="entry name" value="Acyl_transf_1"/>
    <property type="match status" value="1"/>
</dbReference>
<dbReference type="InterPro" id="IPR014030">
    <property type="entry name" value="Ketoacyl_synth_N"/>
</dbReference>
<dbReference type="InterPro" id="IPR013149">
    <property type="entry name" value="ADH-like_C"/>
</dbReference>
<proteinExistence type="predicted"/>
<dbReference type="InterPro" id="IPR020841">
    <property type="entry name" value="PKS_Beta-ketoAc_synthase_dom"/>
</dbReference>
<dbReference type="Proteomes" id="UP000608024">
    <property type="component" value="Unassembled WGS sequence"/>
</dbReference>
<dbReference type="SUPFAM" id="SSF47336">
    <property type="entry name" value="ACP-like"/>
    <property type="match status" value="1"/>
</dbReference>
<keyword evidence="7" id="KW-0511">Multifunctional enzyme</keyword>
<dbReference type="GO" id="GO:0004315">
    <property type="term" value="F:3-oxoacyl-[acyl-carrier-protein] synthase activity"/>
    <property type="evidence" value="ECO:0007669"/>
    <property type="project" value="InterPro"/>
</dbReference>
<dbReference type="Pfam" id="PF02801">
    <property type="entry name" value="Ketoacyl-synt_C"/>
    <property type="match status" value="1"/>
</dbReference>
<dbReference type="InterPro" id="IPR002364">
    <property type="entry name" value="Quin_OxRdtase/zeta-crystal_CS"/>
</dbReference>
<evidence type="ECO:0000256" key="5">
    <source>
        <dbReference type="ARBA" id="ARBA00022857"/>
    </source>
</evidence>
<evidence type="ECO:0000256" key="6">
    <source>
        <dbReference type="ARBA" id="ARBA00023194"/>
    </source>
</evidence>
<dbReference type="InterPro" id="IPR016039">
    <property type="entry name" value="Thiolase-like"/>
</dbReference>
<keyword evidence="3" id="KW-0597">Phosphoprotein</keyword>
<dbReference type="Pfam" id="PF00109">
    <property type="entry name" value="ketoacyl-synt"/>
    <property type="match status" value="1"/>
</dbReference>
<dbReference type="InterPro" id="IPR009081">
    <property type="entry name" value="PP-bd_ACP"/>
</dbReference>
<dbReference type="PANTHER" id="PTHR43775:SF37">
    <property type="entry name" value="SI:DKEY-61P9.11"/>
    <property type="match status" value="1"/>
</dbReference>
<dbReference type="PROSITE" id="PS00606">
    <property type="entry name" value="KS3_1"/>
    <property type="match status" value="1"/>
</dbReference>
<feature type="active site" description="Proton donor; for dehydratase activity" evidence="9">
    <location>
        <position position="1075"/>
    </location>
</feature>
<feature type="domain" description="Carrier" evidence="10">
    <location>
        <begin position="2366"/>
        <end position="2448"/>
    </location>
</feature>
<evidence type="ECO:0000313" key="14">
    <source>
        <dbReference type="Proteomes" id="UP000608024"/>
    </source>
</evidence>
<dbReference type="SUPFAM" id="SSF55048">
    <property type="entry name" value="Probable ACP-binding domain of malonyl-CoA ACP transacylase"/>
    <property type="match status" value="1"/>
</dbReference>
<dbReference type="InterPro" id="IPR013968">
    <property type="entry name" value="PKS_KR"/>
</dbReference>
<evidence type="ECO:0000259" key="12">
    <source>
        <dbReference type="PROSITE" id="PS52019"/>
    </source>
</evidence>
<evidence type="ECO:0000256" key="3">
    <source>
        <dbReference type="ARBA" id="ARBA00022553"/>
    </source>
</evidence>
<evidence type="ECO:0000313" key="13">
    <source>
        <dbReference type="EMBL" id="GHE43937.1"/>
    </source>
</evidence>
<dbReference type="EMBL" id="BNBT01000010">
    <property type="protein sequence ID" value="GHE43937.1"/>
    <property type="molecule type" value="Genomic_DNA"/>
</dbReference>
<dbReference type="InterPro" id="IPR049900">
    <property type="entry name" value="PKS_mFAS_DH"/>
</dbReference>
<evidence type="ECO:0000256" key="2">
    <source>
        <dbReference type="ARBA" id="ARBA00022450"/>
    </source>
</evidence>
<dbReference type="SMART" id="SM00826">
    <property type="entry name" value="PKS_DH"/>
    <property type="match status" value="1"/>
</dbReference>
<dbReference type="CDD" id="cd00833">
    <property type="entry name" value="PKS"/>
    <property type="match status" value="1"/>
</dbReference>
<dbReference type="Pfam" id="PF00107">
    <property type="entry name" value="ADH_zinc_N"/>
    <property type="match status" value="1"/>
</dbReference>
<evidence type="ECO:0000259" key="10">
    <source>
        <dbReference type="PROSITE" id="PS50075"/>
    </source>
</evidence>
<keyword evidence="5" id="KW-0521">NADP</keyword>
<dbReference type="SUPFAM" id="SSF51735">
    <property type="entry name" value="NAD(P)-binding Rossmann-fold domains"/>
    <property type="match status" value="3"/>
</dbReference>
<dbReference type="InterPro" id="IPR029063">
    <property type="entry name" value="SAM-dependent_MTases_sf"/>
</dbReference>
<keyword evidence="2" id="KW-0596">Phosphopantetheine</keyword>
<dbReference type="Gene3D" id="3.90.180.10">
    <property type="entry name" value="Medium-chain alcohol dehydrogenases, catalytic domain"/>
    <property type="match status" value="1"/>
</dbReference>
<dbReference type="Pfam" id="PF08242">
    <property type="entry name" value="Methyltransf_12"/>
    <property type="match status" value="1"/>
</dbReference>
<dbReference type="InterPro" id="IPR020806">
    <property type="entry name" value="PKS_PP-bd"/>
</dbReference>
<dbReference type="PROSITE" id="PS52004">
    <property type="entry name" value="KS3_2"/>
    <property type="match status" value="1"/>
</dbReference>
<dbReference type="GO" id="GO:0006633">
    <property type="term" value="P:fatty acid biosynthetic process"/>
    <property type="evidence" value="ECO:0007669"/>
    <property type="project" value="InterPro"/>
</dbReference>
<dbReference type="InterPro" id="IPR014031">
    <property type="entry name" value="Ketoacyl_synth_C"/>
</dbReference>
<keyword evidence="8" id="KW-0012">Acyltransferase</keyword>
<feature type="region of interest" description="C-terminal hotdog fold" evidence="9">
    <location>
        <begin position="1018"/>
        <end position="1158"/>
    </location>
</feature>
<evidence type="ECO:0000256" key="4">
    <source>
        <dbReference type="ARBA" id="ARBA00022679"/>
    </source>
</evidence>
<dbReference type="GO" id="GO:0031177">
    <property type="term" value="F:phosphopantetheine binding"/>
    <property type="evidence" value="ECO:0007669"/>
    <property type="project" value="InterPro"/>
</dbReference>
<dbReference type="SMART" id="SM00827">
    <property type="entry name" value="PKS_AT"/>
    <property type="match status" value="1"/>
</dbReference>
<feature type="domain" description="Ketosynthase family 3 (KS3)" evidence="11">
    <location>
        <begin position="5"/>
        <end position="428"/>
    </location>
</feature>
<dbReference type="InterPro" id="IPR011032">
    <property type="entry name" value="GroES-like_sf"/>
</dbReference>
<dbReference type="InterPro" id="IPR018201">
    <property type="entry name" value="Ketoacyl_synth_AS"/>
</dbReference>
<dbReference type="CDD" id="cd02440">
    <property type="entry name" value="AdoMet_MTases"/>
    <property type="match status" value="1"/>
</dbReference>
<dbReference type="SMART" id="SM00823">
    <property type="entry name" value="PKS_PP"/>
    <property type="match status" value="1"/>
</dbReference>
<dbReference type="InterPro" id="IPR042104">
    <property type="entry name" value="PKS_dehydratase_sf"/>
</dbReference>
<dbReference type="InterPro" id="IPR036291">
    <property type="entry name" value="NAD(P)-bd_dom_sf"/>
</dbReference>
<evidence type="ECO:0000256" key="1">
    <source>
        <dbReference type="ARBA" id="ARBA00004792"/>
    </source>
</evidence>
<evidence type="ECO:0000256" key="9">
    <source>
        <dbReference type="PROSITE-ProRule" id="PRU01363"/>
    </source>
</evidence>
<dbReference type="InterPro" id="IPR013154">
    <property type="entry name" value="ADH-like_N"/>
</dbReference>
<protein>
    <submittedName>
        <fullName evidence="13">Type I polyketide synthase</fullName>
    </submittedName>
</protein>
<dbReference type="Pfam" id="PF14765">
    <property type="entry name" value="PS-DH"/>
    <property type="match status" value="1"/>
</dbReference>
<dbReference type="GO" id="GO:0017000">
    <property type="term" value="P:antibiotic biosynthetic process"/>
    <property type="evidence" value="ECO:0007669"/>
    <property type="project" value="UniProtKB-KW"/>
</dbReference>
<dbReference type="InterPro" id="IPR020843">
    <property type="entry name" value="ER"/>
</dbReference>
<comment type="caution">
    <text evidence="13">The sequence shown here is derived from an EMBL/GenBank/DDBJ whole genome shotgun (WGS) entry which is preliminary data.</text>
</comment>